<dbReference type="AlphaFoldDB" id="A0A1Q5TNC8"/>
<dbReference type="Proteomes" id="UP000186955">
    <property type="component" value="Unassembled WGS sequence"/>
</dbReference>
<evidence type="ECO:0000313" key="2">
    <source>
        <dbReference type="EMBL" id="OKP01712.1"/>
    </source>
</evidence>
<organism evidence="2 3">
    <name type="scientific">Penicillium subrubescens</name>
    <dbReference type="NCBI Taxonomy" id="1316194"/>
    <lineage>
        <taxon>Eukaryota</taxon>
        <taxon>Fungi</taxon>
        <taxon>Dikarya</taxon>
        <taxon>Ascomycota</taxon>
        <taxon>Pezizomycotina</taxon>
        <taxon>Eurotiomycetes</taxon>
        <taxon>Eurotiomycetidae</taxon>
        <taxon>Eurotiales</taxon>
        <taxon>Aspergillaceae</taxon>
        <taxon>Penicillium</taxon>
    </lineage>
</organism>
<evidence type="ECO:0000313" key="3">
    <source>
        <dbReference type="Proteomes" id="UP000186955"/>
    </source>
</evidence>
<accession>A0A1Q5TNC8</accession>
<protein>
    <submittedName>
        <fullName evidence="2">Uncharacterized protein</fullName>
    </submittedName>
</protein>
<gene>
    <name evidence="2" type="ORF">PENSUB_7250</name>
</gene>
<keyword evidence="3" id="KW-1185">Reference proteome</keyword>
<feature type="region of interest" description="Disordered" evidence="1">
    <location>
        <begin position="117"/>
        <end position="145"/>
    </location>
</feature>
<evidence type="ECO:0000256" key="1">
    <source>
        <dbReference type="SAM" id="MobiDB-lite"/>
    </source>
</evidence>
<proteinExistence type="predicted"/>
<sequence length="266" mass="31255">MTQRNRERNAVVFNSEAWSSITEFVRKFPTWHQWDQWWIVDPPAGSKPPINDNNVPTNPSVSNFKPSIVFHIGRKRRCPRHGDEIITTTHHNPELLATGDNRGQATTNELPQLINNTKQPESLNPRKHTPWETTSQPSFVDPRNNEVNDENAFSWRLPCYSKYAPPNRSSNATAMRAYRWPPLAPQRLQYGIRFEYSGRLNSHQHRVVTRIGYQHRNGQTTFWHRHSPYPKTFGLDVQAQSIKRISYESELSQRGFQQEDWTWLER</sequence>
<name>A0A1Q5TNC8_9EURO</name>
<dbReference type="EMBL" id="MNBE01000634">
    <property type="protein sequence ID" value="OKP01712.1"/>
    <property type="molecule type" value="Genomic_DNA"/>
</dbReference>
<comment type="caution">
    <text evidence="2">The sequence shown here is derived from an EMBL/GenBank/DDBJ whole genome shotgun (WGS) entry which is preliminary data.</text>
</comment>
<reference evidence="2 3" key="1">
    <citation type="submission" date="2016-10" db="EMBL/GenBank/DDBJ databases">
        <title>Genome sequence of the ascomycete fungus Penicillium subrubescens.</title>
        <authorList>
            <person name="De Vries R.P."/>
            <person name="Peng M."/>
            <person name="Dilokpimol A."/>
            <person name="Hilden K."/>
            <person name="Makela M.R."/>
            <person name="Grigoriev I."/>
            <person name="Riley R."/>
            <person name="Granchi Z."/>
        </authorList>
    </citation>
    <scope>NUCLEOTIDE SEQUENCE [LARGE SCALE GENOMIC DNA]</scope>
    <source>
        <strain evidence="2 3">CBS 132785</strain>
    </source>
</reference>